<accession>A0A1I7ZQI9</accession>
<dbReference type="SUPFAM" id="SSF46565">
    <property type="entry name" value="Chaperone J-domain"/>
    <property type="match status" value="1"/>
</dbReference>
<keyword evidence="1" id="KW-0143">Chaperone</keyword>
<organism evidence="6 7">
    <name type="scientific">Steinernema glaseri</name>
    <dbReference type="NCBI Taxonomy" id="37863"/>
    <lineage>
        <taxon>Eukaryota</taxon>
        <taxon>Metazoa</taxon>
        <taxon>Ecdysozoa</taxon>
        <taxon>Nematoda</taxon>
        <taxon>Chromadorea</taxon>
        <taxon>Rhabditida</taxon>
        <taxon>Tylenchina</taxon>
        <taxon>Panagrolaimomorpha</taxon>
        <taxon>Strongyloidoidea</taxon>
        <taxon>Steinernematidae</taxon>
        <taxon>Steinernema</taxon>
    </lineage>
</organism>
<name>A0A1I7ZQI9_9BILA</name>
<feature type="coiled-coil region" evidence="2">
    <location>
        <begin position="103"/>
        <end position="145"/>
    </location>
</feature>
<dbReference type="InterPro" id="IPR036869">
    <property type="entry name" value="J_dom_sf"/>
</dbReference>
<dbReference type="PANTHER" id="PTHR44145">
    <property type="entry name" value="DNAJ HOMOLOG SUBFAMILY A MEMBER 3, MITOCHONDRIAL"/>
    <property type="match status" value="1"/>
</dbReference>
<proteinExistence type="predicted"/>
<feature type="domain" description="J" evidence="5">
    <location>
        <begin position="19"/>
        <end position="84"/>
    </location>
</feature>
<dbReference type="PROSITE" id="PS50076">
    <property type="entry name" value="DNAJ_2"/>
    <property type="match status" value="1"/>
</dbReference>
<protein>
    <submittedName>
        <fullName evidence="7">J domain-containing protein</fullName>
    </submittedName>
</protein>
<dbReference type="WBParaSite" id="L893_g28813.t1">
    <property type="protein sequence ID" value="L893_g28813.t1"/>
    <property type="gene ID" value="L893_g28813"/>
</dbReference>
<feature type="region of interest" description="Disordered" evidence="3">
    <location>
        <begin position="213"/>
        <end position="244"/>
    </location>
</feature>
<evidence type="ECO:0000256" key="1">
    <source>
        <dbReference type="ARBA" id="ARBA00023186"/>
    </source>
</evidence>
<dbReference type="Gene3D" id="1.10.287.110">
    <property type="entry name" value="DnaJ domain"/>
    <property type="match status" value="1"/>
</dbReference>
<evidence type="ECO:0000256" key="4">
    <source>
        <dbReference type="SAM" id="Phobius"/>
    </source>
</evidence>
<evidence type="ECO:0000313" key="6">
    <source>
        <dbReference type="Proteomes" id="UP000095287"/>
    </source>
</evidence>
<evidence type="ECO:0000256" key="2">
    <source>
        <dbReference type="SAM" id="Coils"/>
    </source>
</evidence>
<keyword evidence="4" id="KW-0472">Membrane</keyword>
<dbReference type="Pfam" id="PF00226">
    <property type="entry name" value="DnaJ"/>
    <property type="match status" value="1"/>
</dbReference>
<reference evidence="7" key="1">
    <citation type="submission" date="2016-11" db="UniProtKB">
        <authorList>
            <consortium name="WormBaseParasite"/>
        </authorList>
    </citation>
    <scope>IDENTIFICATION</scope>
</reference>
<keyword evidence="2" id="KW-0175">Coiled coil</keyword>
<dbReference type="CDD" id="cd06257">
    <property type="entry name" value="DnaJ"/>
    <property type="match status" value="1"/>
</dbReference>
<keyword evidence="4" id="KW-1133">Transmembrane helix</keyword>
<keyword evidence="6" id="KW-1185">Reference proteome</keyword>
<keyword evidence="4" id="KW-0812">Transmembrane</keyword>
<evidence type="ECO:0000256" key="3">
    <source>
        <dbReference type="SAM" id="MobiDB-lite"/>
    </source>
</evidence>
<dbReference type="InterPro" id="IPR001623">
    <property type="entry name" value="DnaJ_domain"/>
</dbReference>
<dbReference type="Proteomes" id="UP000095287">
    <property type="component" value="Unplaced"/>
</dbReference>
<feature type="transmembrane region" description="Helical" evidence="4">
    <location>
        <begin position="164"/>
        <end position="182"/>
    </location>
</feature>
<dbReference type="AlphaFoldDB" id="A0A1I7ZQI9"/>
<evidence type="ECO:0000313" key="7">
    <source>
        <dbReference type="WBParaSite" id="L893_g28813.t1"/>
    </source>
</evidence>
<evidence type="ECO:0000259" key="5">
    <source>
        <dbReference type="PROSITE" id="PS50076"/>
    </source>
</evidence>
<sequence>MINRSFQRLIHFSANLRRTYYDVLGIKKDASRIDVERAYAELYKKYHPSTAGRRLGAAARLREINVAYETLSDSGKRRAYDESFGGSRGAHTSESFAHSHDFRREYEERLKKIREAVEAETDKTYKRHRKLFNEVRERMGKMEEDMKHTRYSPAFVFSDATVRLVFRAYLSILGVVLFYQLFCGPLKNDAVAKDIRGKIDYFKRQAVPDVRPVNVDNTNDMETKNGPEWGFDAPEDNTRRPDES</sequence>
<dbReference type="PANTHER" id="PTHR44145:SF3">
    <property type="entry name" value="DNAJ HOMOLOG SUBFAMILY A MEMBER 3, MITOCHONDRIAL"/>
    <property type="match status" value="1"/>
</dbReference>
<dbReference type="PRINTS" id="PR00625">
    <property type="entry name" value="JDOMAIN"/>
</dbReference>
<dbReference type="SMART" id="SM00271">
    <property type="entry name" value="DnaJ"/>
    <property type="match status" value="1"/>
</dbReference>
<dbReference type="InterPro" id="IPR051938">
    <property type="entry name" value="Apopto_cytoskel_mod"/>
</dbReference>